<comment type="function">
    <text evidence="1">Component of the ribosome.</text>
</comment>
<evidence type="ECO:0000256" key="1">
    <source>
        <dbReference type="RuleBase" id="RU367042"/>
    </source>
</evidence>
<keyword evidence="1" id="KW-0687">Ribonucleoprotein</keyword>
<protein>
    <recommendedName>
        <fullName evidence="1">60S ribosomal protein L7a</fullName>
    </recommendedName>
</protein>
<name>A0A8J6H215_MICOH</name>
<evidence type="ECO:0000313" key="3">
    <source>
        <dbReference type="Proteomes" id="UP000710432"/>
    </source>
</evidence>
<proteinExistence type="inferred from homology"/>
<dbReference type="PRINTS" id="PR00882">
    <property type="entry name" value="RIBOSOMALL7A"/>
</dbReference>
<sequence length="95" mass="11103">MHKGKKAKGKKVALVLIVRKKQETKKVVNPLLGKRPKNFSIGQDIHPKRDLTHFVKWPCYIKLQQPRAIFYKWLKVPLAVNQSTQFLDRKQLPSC</sequence>
<accession>A0A8J6H215</accession>
<reference evidence="2" key="1">
    <citation type="submission" date="2020-03" db="EMBL/GenBank/DDBJ databases">
        <title>Studies in the Genomics of Life Span.</title>
        <authorList>
            <person name="Glass D."/>
        </authorList>
    </citation>
    <scope>NUCLEOTIDE SEQUENCE</scope>
    <source>
        <strain evidence="2">LTLLF</strain>
        <tissue evidence="2">Muscle</tissue>
    </source>
</reference>
<gene>
    <name evidence="2" type="ORF">LTLLF_207650</name>
</gene>
<dbReference type="GO" id="GO:0003723">
    <property type="term" value="F:RNA binding"/>
    <property type="evidence" value="ECO:0007669"/>
    <property type="project" value="UniProtKB-UniRule"/>
</dbReference>
<dbReference type="InterPro" id="IPR001921">
    <property type="entry name" value="Ribosomal_eL8_euk"/>
</dbReference>
<dbReference type="InterPro" id="IPR029064">
    <property type="entry name" value="Ribosomal_eL30-like_sf"/>
</dbReference>
<dbReference type="EMBL" id="JAATJU010001200">
    <property type="protein sequence ID" value="KAH0520143.1"/>
    <property type="molecule type" value="Genomic_DNA"/>
</dbReference>
<dbReference type="AlphaFoldDB" id="A0A8J6H215"/>
<dbReference type="Proteomes" id="UP000710432">
    <property type="component" value="Unassembled WGS sequence"/>
</dbReference>
<dbReference type="Gene3D" id="3.30.1330.30">
    <property type="match status" value="1"/>
</dbReference>
<dbReference type="GO" id="GO:0022625">
    <property type="term" value="C:cytosolic large ribosomal subunit"/>
    <property type="evidence" value="ECO:0007669"/>
    <property type="project" value="UniProtKB-UniRule"/>
</dbReference>
<keyword evidence="1 2" id="KW-0689">Ribosomal protein</keyword>
<comment type="similarity">
    <text evidence="1">Belongs to the eukaryotic ribosomal protein eL8 family.</text>
</comment>
<organism evidence="2 3">
    <name type="scientific">Microtus ochrogaster</name>
    <name type="common">Prairie vole</name>
    <dbReference type="NCBI Taxonomy" id="79684"/>
    <lineage>
        <taxon>Eukaryota</taxon>
        <taxon>Metazoa</taxon>
        <taxon>Chordata</taxon>
        <taxon>Craniata</taxon>
        <taxon>Vertebrata</taxon>
        <taxon>Euteleostomi</taxon>
        <taxon>Mammalia</taxon>
        <taxon>Eutheria</taxon>
        <taxon>Euarchontoglires</taxon>
        <taxon>Glires</taxon>
        <taxon>Rodentia</taxon>
        <taxon>Myomorpha</taxon>
        <taxon>Muroidea</taxon>
        <taxon>Cricetidae</taxon>
        <taxon>Arvicolinae</taxon>
        <taxon>Microtus</taxon>
    </lineage>
</organism>
<comment type="caution">
    <text evidence="2">The sequence shown here is derived from an EMBL/GenBank/DDBJ whole genome shotgun (WGS) entry which is preliminary data.</text>
</comment>
<evidence type="ECO:0000313" key="2">
    <source>
        <dbReference type="EMBL" id="KAH0520143.1"/>
    </source>
</evidence>